<dbReference type="Proteomes" id="UP000198672">
    <property type="component" value="Unassembled WGS sequence"/>
</dbReference>
<dbReference type="STRING" id="61595.SAMN05421644_1518"/>
<gene>
    <name evidence="2" type="ORF">SAMN05421644_1518</name>
</gene>
<dbReference type="Pfam" id="PF01930">
    <property type="entry name" value="Cas_Cas4"/>
    <property type="match status" value="1"/>
</dbReference>
<dbReference type="AlphaFoldDB" id="A0A1H3J100"/>
<dbReference type="InterPro" id="IPR022765">
    <property type="entry name" value="Dna2/Cas4_DUF83"/>
</dbReference>
<evidence type="ECO:0000313" key="2">
    <source>
        <dbReference type="EMBL" id="SDY33650.1"/>
    </source>
</evidence>
<feature type="domain" description="DUF83" evidence="1">
    <location>
        <begin position="24"/>
        <end position="179"/>
    </location>
</feature>
<dbReference type="GO" id="GO:0004527">
    <property type="term" value="F:exonuclease activity"/>
    <property type="evidence" value="ECO:0007669"/>
    <property type="project" value="UniProtKB-KW"/>
</dbReference>
<keyword evidence="3" id="KW-1185">Reference proteome</keyword>
<evidence type="ECO:0000313" key="3">
    <source>
        <dbReference type="Proteomes" id="UP000198672"/>
    </source>
</evidence>
<proteinExistence type="predicted"/>
<keyword evidence="2" id="KW-0269">Exonuclease</keyword>
<evidence type="ECO:0000259" key="1">
    <source>
        <dbReference type="Pfam" id="PF01930"/>
    </source>
</evidence>
<keyword evidence="2" id="KW-0540">Nuclease</keyword>
<accession>A0A1H3J100</accession>
<dbReference type="OrthoDB" id="9794720at2"/>
<organism evidence="2 3">
    <name type="scientific">Allochromatium warmingii</name>
    <name type="common">Chromatium warmingii</name>
    <dbReference type="NCBI Taxonomy" id="61595"/>
    <lineage>
        <taxon>Bacteria</taxon>
        <taxon>Pseudomonadati</taxon>
        <taxon>Pseudomonadota</taxon>
        <taxon>Gammaproteobacteria</taxon>
        <taxon>Chromatiales</taxon>
        <taxon>Chromatiaceae</taxon>
        <taxon>Allochromatium</taxon>
    </lineage>
</organism>
<name>A0A1H3J100_ALLWA</name>
<dbReference type="RefSeq" id="WP_091335050.1">
    <property type="nucleotide sequence ID" value="NZ_FNOW01000051.1"/>
</dbReference>
<reference evidence="3" key="1">
    <citation type="submission" date="2016-10" db="EMBL/GenBank/DDBJ databases">
        <authorList>
            <person name="Varghese N."/>
            <person name="Submissions S."/>
        </authorList>
    </citation>
    <scope>NUCLEOTIDE SEQUENCE [LARGE SCALE GENOMIC DNA]</scope>
    <source>
        <strain evidence="3">DSM 173</strain>
    </source>
</reference>
<protein>
    <submittedName>
        <fullName evidence="2">CRISPR-associated exonuclease Cas4</fullName>
    </submittedName>
</protein>
<keyword evidence="2" id="KW-0378">Hydrolase</keyword>
<sequence length="182" mass="20837">MTQIFQWTQSASFFERVDRLNLHGLHFQHINLCVRRAWMYLHRINFAQWNSRVATGLAHQTTHYKRDRSTVGLFGLAPDRLDWERAIVFENKGTGGAQCAVDHQVGYYALMLSIATGREWKGQVHVLTNRRWREVALDSSLLDALWHDSLALELLSQMGQVPFAAKINLCASCSLAPFCGYD</sequence>
<dbReference type="EMBL" id="FNOW01000051">
    <property type="protein sequence ID" value="SDY33650.1"/>
    <property type="molecule type" value="Genomic_DNA"/>
</dbReference>